<dbReference type="AlphaFoldDB" id="E1ZZP7"/>
<evidence type="ECO:0000313" key="2">
    <source>
        <dbReference type="Proteomes" id="UP000000311"/>
    </source>
</evidence>
<evidence type="ECO:0000313" key="1">
    <source>
        <dbReference type="EMBL" id="EFN73341.1"/>
    </source>
</evidence>
<feature type="non-terminal residue" evidence="1">
    <location>
        <position position="1"/>
    </location>
</feature>
<dbReference type="InParanoid" id="E1ZZP7"/>
<gene>
    <name evidence="1" type="ORF">EAG_08509</name>
</gene>
<dbReference type="Proteomes" id="UP000000311">
    <property type="component" value="Unassembled WGS sequence"/>
</dbReference>
<sequence length="71" mass="8463">WNEQCSETIEFRKQALRAFRSNPSRHNYLNLKKQEALIRKILRHAKRAGWKSFCESISSSTNISTLWRIVK</sequence>
<keyword evidence="2" id="KW-1185">Reference proteome</keyword>
<organism evidence="2">
    <name type="scientific">Camponotus floridanus</name>
    <name type="common">Florida carpenter ant</name>
    <dbReference type="NCBI Taxonomy" id="104421"/>
    <lineage>
        <taxon>Eukaryota</taxon>
        <taxon>Metazoa</taxon>
        <taxon>Ecdysozoa</taxon>
        <taxon>Arthropoda</taxon>
        <taxon>Hexapoda</taxon>
        <taxon>Insecta</taxon>
        <taxon>Pterygota</taxon>
        <taxon>Neoptera</taxon>
        <taxon>Endopterygota</taxon>
        <taxon>Hymenoptera</taxon>
        <taxon>Apocrita</taxon>
        <taxon>Aculeata</taxon>
        <taxon>Formicoidea</taxon>
        <taxon>Formicidae</taxon>
        <taxon>Formicinae</taxon>
        <taxon>Camponotus</taxon>
    </lineage>
</organism>
<name>E1ZZP7_CAMFO</name>
<protein>
    <submittedName>
        <fullName evidence="1">Uncharacterized protein</fullName>
    </submittedName>
</protein>
<reference evidence="1 2" key="1">
    <citation type="journal article" date="2010" name="Science">
        <title>Genomic comparison of the ants Camponotus floridanus and Harpegnathos saltator.</title>
        <authorList>
            <person name="Bonasio R."/>
            <person name="Zhang G."/>
            <person name="Ye C."/>
            <person name="Mutti N.S."/>
            <person name="Fang X."/>
            <person name="Qin N."/>
            <person name="Donahue G."/>
            <person name="Yang P."/>
            <person name="Li Q."/>
            <person name="Li C."/>
            <person name="Zhang P."/>
            <person name="Huang Z."/>
            <person name="Berger S.L."/>
            <person name="Reinberg D."/>
            <person name="Wang J."/>
            <person name="Liebig J."/>
        </authorList>
    </citation>
    <scope>NUCLEOTIDE SEQUENCE [LARGE SCALE GENOMIC DNA]</scope>
    <source>
        <strain evidence="2">C129</strain>
    </source>
</reference>
<dbReference type="EMBL" id="GL435499">
    <property type="protein sequence ID" value="EFN73341.1"/>
    <property type="molecule type" value="Genomic_DNA"/>
</dbReference>
<proteinExistence type="predicted"/>
<feature type="non-terminal residue" evidence="1">
    <location>
        <position position="71"/>
    </location>
</feature>
<accession>E1ZZP7</accession>